<dbReference type="RefSeq" id="WP_068206533.1">
    <property type="nucleotide sequence ID" value="NZ_CP013355.1"/>
</dbReference>
<proteinExistence type="predicted"/>
<dbReference type="OrthoDB" id="1202013at2"/>
<gene>
    <name evidence="1" type="ORF">Lupro_04045</name>
</gene>
<dbReference type="EMBL" id="CP013355">
    <property type="protein sequence ID" value="AMC10473.1"/>
    <property type="molecule type" value="Genomic_DNA"/>
</dbReference>
<protein>
    <recommendedName>
        <fullName evidence="3">DNA topoisomerase IV</fullName>
    </recommendedName>
</protein>
<reference evidence="1 2" key="2">
    <citation type="journal article" date="2016" name="Int. J. Syst. Evol. Microbiol.">
        <title>Lutibacter profundi sp. nov., isolated from a deep-sea hydrothermal system on the Arctic Mid-Ocean Ridge and emended description of the genus Lutibacter.</title>
        <authorList>
            <person name="Le Moine Bauer S."/>
            <person name="Roalkvam I."/>
            <person name="Steen I.H."/>
            <person name="Dahle H."/>
        </authorList>
    </citation>
    <scope>NUCLEOTIDE SEQUENCE [LARGE SCALE GENOMIC DNA]</scope>
    <source>
        <strain evidence="1 2">LP1</strain>
    </source>
</reference>
<dbReference type="STRING" id="1622118.Lupro_04045"/>
<name>A0A0X8G5M9_9FLAO</name>
<dbReference type="Proteomes" id="UP000059672">
    <property type="component" value="Chromosome"/>
</dbReference>
<organism evidence="1 2">
    <name type="scientific">Lutibacter profundi</name>
    <dbReference type="NCBI Taxonomy" id="1622118"/>
    <lineage>
        <taxon>Bacteria</taxon>
        <taxon>Pseudomonadati</taxon>
        <taxon>Bacteroidota</taxon>
        <taxon>Flavobacteriia</taxon>
        <taxon>Flavobacteriales</taxon>
        <taxon>Flavobacteriaceae</taxon>
        <taxon>Lutibacter</taxon>
    </lineage>
</organism>
<evidence type="ECO:0000313" key="2">
    <source>
        <dbReference type="Proteomes" id="UP000059672"/>
    </source>
</evidence>
<keyword evidence="2" id="KW-1185">Reference proteome</keyword>
<sequence>MKKFILIFAILISIISCKNDELNPDRFKTGTFEIPEGKGYKKTIIIRQDSLQIEKYEDRIDSLSIVWKNNFNYTLQILHPKNAIDEEPIHVKITSLKNNSYEFEAVIGHSNFIQKGTIFKK</sequence>
<evidence type="ECO:0008006" key="3">
    <source>
        <dbReference type="Google" id="ProtNLM"/>
    </source>
</evidence>
<dbReference type="KEGG" id="lut:Lupro_04045"/>
<reference evidence="2" key="1">
    <citation type="submission" date="2015-12" db="EMBL/GenBank/DDBJ databases">
        <title>Complete genome sequence of Lutibacter profundus strain LP1.</title>
        <authorList>
            <person name="Wissuwa J."/>
            <person name="Le Moine Bauer S."/>
            <person name="Stokke R."/>
            <person name="Dahle H."/>
            <person name="Steen I.H."/>
        </authorList>
    </citation>
    <scope>NUCLEOTIDE SEQUENCE [LARGE SCALE GENOMIC DNA]</scope>
    <source>
        <strain evidence="2">LP1</strain>
    </source>
</reference>
<evidence type="ECO:0000313" key="1">
    <source>
        <dbReference type="EMBL" id="AMC10473.1"/>
    </source>
</evidence>
<dbReference type="AlphaFoldDB" id="A0A0X8G5M9"/>
<accession>A0A0X8G5M9</accession>
<dbReference type="PROSITE" id="PS51257">
    <property type="entry name" value="PROKAR_LIPOPROTEIN"/>
    <property type="match status" value="1"/>
</dbReference>